<protein>
    <recommendedName>
        <fullName evidence="3">Peptidase S11 D-alanyl-D-alanine carboxypeptidase A N-terminal domain-containing protein</fullName>
    </recommendedName>
</protein>
<dbReference type="EMBL" id="MWZD01000017">
    <property type="protein sequence ID" value="PRI11200.1"/>
    <property type="molecule type" value="Genomic_DNA"/>
</dbReference>
<dbReference type="SUPFAM" id="SSF56601">
    <property type="entry name" value="beta-lactamase/transpeptidase-like"/>
    <property type="match status" value="1"/>
</dbReference>
<feature type="region of interest" description="Disordered" evidence="1">
    <location>
        <begin position="1"/>
        <end position="41"/>
    </location>
</feature>
<feature type="domain" description="Peptidase S11 D-alanyl-D-alanine carboxypeptidase A N-terminal" evidence="3">
    <location>
        <begin position="121"/>
        <end position="313"/>
    </location>
</feature>
<gene>
    <name evidence="4" type="ORF">B4915_10120</name>
</gene>
<keyword evidence="2" id="KW-0472">Membrane</keyword>
<accession>A0A2S9QNQ4</accession>
<dbReference type="InterPro" id="IPR001967">
    <property type="entry name" value="Peptidase_S11_N"/>
</dbReference>
<evidence type="ECO:0000256" key="1">
    <source>
        <dbReference type="SAM" id="MobiDB-lite"/>
    </source>
</evidence>
<feature type="transmembrane region" description="Helical" evidence="2">
    <location>
        <begin position="43"/>
        <end position="65"/>
    </location>
</feature>
<evidence type="ECO:0000313" key="5">
    <source>
        <dbReference type="Proteomes" id="UP000238650"/>
    </source>
</evidence>
<evidence type="ECO:0000313" key="4">
    <source>
        <dbReference type="EMBL" id="PRI11200.1"/>
    </source>
</evidence>
<keyword evidence="5" id="KW-1185">Reference proteome</keyword>
<dbReference type="Gene3D" id="3.40.710.10">
    <property type="entry name" value="DD-peptidase/beta-lactamase superfamily"/>
    <property type="match status" value="1"/>
</dbReference>
<organism evidence="4 5">
    <name type="scientific">Leucobacter massiliensis</name>
    <dbReference type="NCBI Taxonomy" id="1686285"/>
    <lineage>
        <taxon>Bacteria</taxon>
        <taxon>Bacillati</taxon>
        <taxon>Actinomycetota</taxon>
        <taxon>Actinomycetes</taxon>
        <taxon>Micrococcales</taxon>
        <taxon>Microbacteriaceae</taxon>
        <taxon>Leucobacter</taxon>
    </lineage>
</organism>
<sequence>MQWSRAPPVPGPRRRRHGYAEGVPASPRPQVSRRHGRRRLRRGAAAAGTVLAALLAGGYTAAVVLTPAPAPALEASGDARRTFQADPAPAQAAVDAQTLPTAAGWLDGEEVWVNAGAPGAEDPQPIASITKLVTALVTLEQQPLAPGSEGATHLWSEADLARSAAFLAEDGVAFPIPAGTAVTARQMLTLALIPSANDFAAAYALSVFGDDARFAAAAADWAERHGLGSLTVVEPTGMDERNVASAADVLRIARLALRDPVIAEIVRQPSAELPWGIGVVESTNPLFGVLPGVRGVKTGRTSAAGYNLVAAQAADAGGREAVQLAVTLGRPSEESRLASSLDVLGALRTAPRRVSLVTEGERLGTAVTADGARVPLIAAEAASAVLLPGEAAERVAELAPPQPGTAGAAAGVLRLDSPAGRQTVRIVTAEPLAEPDLWWRLTHPGGAFDLP</sequence>
<feature type="compositionally biased region" description="Basic residues" evidence="1">
    <location>
        <begin position="31"/>
        <end position="41"/>
    </location>
</feature>
<dbReference type="AlphaFoldDB" id="A0A2S9QNQ4"/>
<dbReference type="Proteomes" id="UP000238650">
    <property type="component" value="Unassembled WGS sequence"/>
</dbReference>
<keyword evidence="2" id="KW-1133">Transmembrane helix</keyword>
<dbReference type="OrthoDB" id="5241551at2"/>
<evidence type="ECO:0000256" key="2">
    <source>
        <dbReference type="SAM" id="Phobius"/>
    </source>
</evidence>
<dbReference type="GO" id="GO:0009002">
    <property type="term" value="F:serine-type D-Ala-D-Ala carboxypeptidase activity"/>
    <property type="evidence" value="ECO:0007669"/>
    <property type="project" value="InterPro"/>
</dbReference>
<dbReference type="Pfam" id="PF00768">
    <property type="entry name" value="Peptidase_S11"/>
    <property type="match status" value="1"/>
</dbReference>
<dbReference type="GO" id="GO:0006508">
    <property type="term" value="P:proteolysis"/>
    <property type="evidence" value="ECO:0007669"/>
    <property type="project" value="InterPro"/>
</dbReference>
<name>A0A2S9QNQ4_9MICO</name>
<keyword evidence="2" id="KW-0812">Transmembrane</keyword>
<evidence type="ECO:0000259" key="3">
    <source>
        <dbReference type="Pfam" id="PF00768"/>
    </source>
</evidence>
<proteinExistence type="predicted"/>
<comment type="caution">
    <text evidence="4">The sequence shown here is derived from an EMBL/GenBank/DDBJ whole genome shotgun (WGS) entry which is preliminary data.</text>
</comment>
<dbReference type="InterPro" id="IPR012338">
    <property type="entry name" value="Beta-lactam/transpept-like"/>
</dbReference>
<reference evidence="4 5" key="1">
    <citation type="journal article" date="2017" name="New Microbes New Infect">
        <title>Genome sequence of 'Leucobacter massiliensis' sp. nov. isolated from human pharynx after travel to the 2014 Hajj.</title>
        <authorList>
            <person name="Leangapichart T."/>
            <person name="Gautret P."/>
            <person name="Nguyen T.T."/>
            <person name="Armstrong N."/>
            <person name="Rolain J.M."/>
        </authorList>
    </citation>
    <scope>NUCLEOTIDE SEQUENCE [LARGE SCALE GENOMIC DNA]</scope>
    <source>
        <strain evidence="4 5">122RC15</strain>
    </source>
</reference>